<evidence type="ECO:0000313" key="1">
    <source>
        <dbReference type="EMBL" id="OAO12452.1"/>
    </source>
</evidence>
<name>A0A196S8N7_BLAHN</name>
<dbReference type="EMBL" id="LXWW01000543">
    <property type="protein sequence ID" value="OAO12452.1"/>
    <property type="molecule type" value="Genomic_DNA"/>
</dbReference>
<accession>A0A196S8N7</accession>
<dbReference type="AlphaFoldDB" id="A0A196S8N7"/>
<comment type="caution">
    <text evidence="1">The sequence shown here is derived from an EMBL/GenBank/DDBJ whole genome shotgun (WGS) entry which is preliminary data.</text>
</comment>
<dbReference type="Proteomes" id="UP000078348">
    <property type="component" value="Unassembled WGS sequence"/>
</dbReference>
<keyword evidence="2" id="KW-1185">Reference proteome</keyword>
<protein>
    <submittedName>
        <fullName evidence="1">Uncharacterized protein</fullName>
    </submittedName>
</protein>
<proteinExistence type="predicted"/>
<evidence type="ECO:0000313" key="2">
    <source>
        <dbReference type="Proteomes" id="UP000078348"/>
    </source>
</evidence>
<gene>
    <name evidence="1" type="ORF">AV274_5806</name>
</gene>
<sequence length="121" mass="13158">MLPNCCSEHPLDHCTKRVCGNLVETRELLRIPSHPHHALEWHLSAASYPRMLLLSESLPRFGPALLYSVSPSCLRESSVHGGGRAANARLPSAMCGGIPHGGLPNLRHWVHGADPPLPDHS</sequence>
<organism evidence="1 2">
    <name type="scientific">Blastocystis sp. subtype 1 (strain ATCC 50177 / NandII)</name>
    <dbReference type="NCBI Taxonomy" id="478820"/>
    <lineage>
        <taxon>Eukaryota</taxon>
        <taxon>Sar</taxon>
        <taxon>Stramenopiles</taxon>
        <taxon>Bigyra</taxon>
        <taxon>Opalozoa</taxon>
        <taxon>Opalinata</taxon>
        <taxon>Blastocystidae</taxon>
        <taxon>Blastocystis</taxon>
    </lineage>
</organism>
<reference evidence="1 2" key="1">
    <citation type="submission" date="2016-05" db="EMBL/GenBank/DDBJ databases">
        <title>Nuclear genome of Blastocystis sp. subtype 1 NandII.</title>
        <authorList>
            <person name="Gentekaki E."/>
            <person name="Curtis B."/>
            <person name="Stairs C."/>
            <person name="Eme L."/>
            <person name="Herman E."/>
            <person name="Klimes V."/>
            <person name="Arias M.C."/>
            <person name="Elias M."/>
            <person name="Hilliou F."/>
            <person name="Klute M."/>
            <person name="Malik S.-B."/>
            <person name="Pightling A."/>
            <person name="Rachubinski R."/>
            <person name="Salas D."/>
            <person name="Schlacht A."/>
            <person name="Suga H."/>
            <person name="Archibald J."/>
            <person name="Ball S.G."/>
            <person name="Clark G."/>
            <person name="Dacks J."/>
            <person name="Van Der Giezen M."/>
            <person name="Tsaousis A."/>
            <person name="Roger A."/>
        </authorList>
    </citation>
    <scope>NUCLEOTIDE SEQUENCE [LARGE SCALE GENOMIC DNA]</scope>
    <source>
        <strain evidence="2">ATCC 50177 / NandII</strain>
    </source>
</reference>